<evidence type="ECO:0008006" key="4">
    <source>
        <dbReference type="Google" id="ProtNLM"/>
    </source>
</evidence>
<evidence type="ECO:0000313" key="3">
    <source>
        <dbReference type="Proteomes" id="UP000256970"/>
    </source>
</evidence>
<evidence type="ECO:0000256" key="1">
    <source>
        <dbReference type="SAM" id="SignalP"/>
    </source>
</evidence>
<feature type="signal peptide" evidence="1">
    <location>
        <begin position="1"/>
        <end position="26"/>
    </location>
</feature>
<dbReference type="EMBL" id="FNXT01000025">
    <property type="protein sequence ID" value="SZX59754.1"/>
    <property type="molecule type" value="Genomic_DNA"/>
</dbReference>
<reference evidence="2 3" key="1">
    <citation type="submission" date="2016-10" db="EMBL/GenBank/DDBJ databases">
        <authorList>
            <person name="Cai Z."/>
        </authorList>
    </citation>
    <scope>NUCLEOTIDE SEQUENCE [LARGE SCALE GENOMIC DNA]</scope>
</reference>
<name>A0A383V599_TETOB</name>
<dbReference type="AlphaFoldDB" id="A0A383V599"/>
<proteinExistence type="predicted"/>
<keyword evidence="1" id="KW-0732">Signal</keyword>
<keyword evidence="3" id="KW-1185">Reference proteome</keyword>
<evidence type="ECO:0000313" key="2">
    <source>
        <dbReference type="EMBL" id="SZX59754.1"/>
    </source>
</evidence>
<accession>A0A383V599</accession>
<dbReference type="InterPro" id="IPR011051">
    <property type="entry name" value="RmlC_Cupin_sf"/>
</dbReference>
<gene>
    <name evidence="2" type="ORF">BQ4739_LOCUS365</name>
</gene>
<protein>
    <recommendedName>
        <fullName evidence="4">Cupin type-1 domain-containing protein</fullName>
    </recommendedName>
</protein>
<dbReference type="Gene3D" id="2.60.120.10">
    <property type="entry name" value="Jelly Rolls"/>
    <property type="match status" value="1"/>
</dbReference>
<sequence length="278" mass="31224">MGRSSILCYVAVLLLSLHGLPTPSHADEFTDTRVTIQINVDNRGKWCSRHFGKPHRPCTGVFNLRLPRFLPTNETRGNVFRRTWEDTCGLFDILVGQYLGAGEGPPPHVHYADEEWFFPWGEGSVRMYAGQKSIKYLPGQVPGFNAPITVPGSASIKKGDILYSPVGVVHWFSAEDKGVYNFIQVHAYGYAMPKIIAAGGNPDIFNDEIRFLEYTGLWGIPHDKSGKMVGMKPLTSNTEWPPVEGTYRSATGPVKLFDPDLKRLQKMFDDSERCYPRK</sequence>
<feature type="chain" id="PRO_5016747744" description="Cupin type-1 domain-containing protein" evidence="1">
    <location>
        <begin position="27"/>
        <end position="278"/>
    </location>
</feature>
<dbReference type="Proteomes" id="UP000256970">
    <property type="component" value="Unassembled WGS sequence"/>
</dbReference>
<dbReference type="SUPFAM" id="SSF51182">
    <property type="entry name" value="RmlC-like cupins"/>
    <property type="match status" value="1"/>
</dbReference>
<organism evidence="2 3">
    <name type="scientific">Tetradesmus obliquus</name>
    <name type="common">Green alga</name>
    <name type="synonym">Acutodesmus obliquus</name>
    <dbReference type="NCBI Taxonomy" id="3088"/>
    <lineage>
        <taxon>Eukaryota</taxon>
        <taxon>Viridiplantae</taxon>
        <taxon>Chlorophyta</taxon>
        <taxon>core chlorophytes</taxon>
        <taxon>Chlorophyceae</taxon>
        <taxon>CS clade</taxon>
        <taxon>Sphaeropleales</taxon>
        <taxon>Scenedesmaceae</taxon>
        <taxon>Tetradesmus</taxon>
    </lineage>
</organism>
<dbReference type="InterPro" id="IPR014710">
    <property type="entry name" value="RmlC-like_jellyroll"/>
</dbReference>